<evidence type="ECO:0000256" key="2">
    <source>
        <dbReference type="ARBA" id="ARBA00023002"/>
    </source>
</evidence>
<feature type="domain" description="Ketoreductase" evidence="6">
    <location>
        <begin position="47"/>
        <end position="236"/>
    </location>
</feature>
<comment type="caution">
    <text evidence="7">The sequence shown here is derived from an EMBL/GenBank/DDBJ whole genome shotgun (WGS) entry which is preliminary data.</text>
</comment>
<accession>A0AAD8EF71</accession>
<reference evidence="7" key="1">
    <citation type="journal article" date="2023" name="IScience">
        <title>Live-bearing cockroach genome reveals convergent evolutionary mechanisms linked to viviparity in insects and beyond.</title>
        <authorList>
            <person name="Fouks B."/>
            <person name="Harrison M.C."/>
            <person name="Mikhailova A.A."/>
            <person name="Marchal E."/>
            <person name="English S."/>
            <person name="Carruthers M."/>
            <person name="Jennings E.C."/>
            <person name="Chiamaka E.L."/>
            <person name="Frigard R.A."/>
            <person name="Pippel M."/>
            <person name="Attardo G.M."/>
            <person name="Benoit J.B."/>
            <person name="Bornberg-Bauer E."/>
            <person name="Tobe S.S."/>
        </authorList>
    </citation>
    <scope>NUCLEOTIDE SEQUENCE</scope>
    <source>
        <strain evidence="7">Stay&amp;Tobe</strain>
    </source>
</reference>
<dbReference type="AlphaFoldDB" id="A0AAD8EF71"/>
<dbReference type="SUPFAM" id="SSF51735">
    <property type="entry name" value="NAD(P)-binding Rossmann-fold domains"/>
    <property type="match status" value="1"/>
</dbReference>
<dbReference type="EMBL" id="JASPKZ010005708">
    <property type="protein sequence ID" value="KAJ9588148.1"/>
    <property type="molecule type" value="Genomic_DNA"/>
</dbReference>
<dbReference type="InterPro" id="IPR036291">
    <property type="entry name" value="NAD(P)-bd_dom_sf"/>
</dbReference>
<proteinExistence type="inferred from homology"/>
<evidence type="ECO:0000256" key="4">
    <source>
        <dbReference type="RuleBase" id="RU000363"/>
    </source>
</evidence>
<name>A0AAD8EF71_DIPPU</name>
<sequence>MKPSNETYWSLPFLLGCVSLSVAIHWLIVNFIGSMWTRRLRHKLKGKVVLITGGSSGLGEALAHSFYKAGCRVILAARRTEELERVKKDLVALHKEGLTHTPEILQLDLADLESLPDRASQALELFGQIDILINNGGISNRGNVQSTNANVFIKIMTVNFFGQMVLTKALLPSMIRQQSGHIVAVSSVQGKMAIPFRSAYAASKHALQAFSDSLRAEVAQHNIQVSVVSPGYIATALSINALTGSGSTHGVMDSAIASGYTPEYVAEEILKAVIRDKKDIIIAPIVPRIAVLLREPCSMSLFQSHGKKSSQTGGC</sequence>
<dbReference type="InterPro" id="IPR002347">
    <property type="entry name" value="SDR_fam"/>
</dbReference>
<gene>
    <name evidence="7" type="ORF">L9F63_018473</name>
</gene>
<dbReference type="SMART" id="SM00822">
    <property type="entry name" value="PKS_KR"/>
    <property type="match status" value="1"/>
</dbReference>
<dbReference type="NCBIfam" id="NF004825">
    <property type="entry name" value="PRK06181.1"/>
    <property type="match status" value="1"/>
</dbReference>
<keyword evidence="5" id="KW-1133">Transmembrane helix</keyword>
<dbReference type="GO" id="GO:0016491">
    <property type="term" value="F:oxidoreductase activity"/>
    <property type="evidence" value="ECO:0007669"/>
    <property type="project" value="UniProtKB-KW"/>
</dbReference>
<evidence type="ECO:0000256" key="3">
    <source>
        <dbReference type="ARBA" id="ARBA00037096"/>
    </source>
</evidence>
<evidence type="ECO:0000313" key="7">
    <source>
        <dbReference type="EMBL" id="KAJ9588148.1"/>
    </source>
</evidence>
<dbReference type="PANTHER" id="PTHR44196:SF1">
    <property type="entry name" value="DEHYDROGENASE_REDUCTASE SDR FAMILY MEMBER 7B"/>
    <property type="match status" value="1"/>
</dbReference>
<evidence type="ECO:0000256" key="1">
    <source>
        <dbReference type="ARBA" id="ARBA00006484"/>
    </source>
</evidence>
<keyword evidence="5" id="KW-0812">Transmembrane</keyword>
<evidence type="ECO:0000313" key="8">
    <source>
        <dbReference type="Proteomes" id="UP001233999"/>
    </source>
</evidence>
<dbReference type="PRINTS" id="PR00080">
    <property type="entry name" value="SDRFAMILY"/>
</dbReference>
<dbReference type="PRINTS" id="PR00081">
    <property type="entry name" value="GDHRDH"/>
</dbReference>
<keyword evidence="8" id="KW-1185">Reference proteome</keyword>
<reference evidence="7" key="2">
    <citation type="submission" date="2023-05" db="EMBL/GenBank/DDBJ databases">
        <authorList>
            <person name="Fouks B."/>
        </authorList>
    </citation>
    <scope>NUCLEOTIDE SEQUENCE</scope>
    <source>
        <strain evidence="7">Stay&amp;Tobe</strain>
        <tissue evidence="7">Testes</tissue>
    </source>
</reference>
<organism evidence="7 8">
    <name type="scientific">Diploptera punctata</name>
    <name type="common">Pacific beetle cockroach</name>
    <dbReference type="NCBI Taxonomy" id="6984"/>
    <lineage>
        <taxon>Eukaryota</taxon>
        <taxon>Metazoa</taxon>
        <taxon>Ecdysozoa</taxon>
        <taxon>Arthropoda</taxon>
        <taxon>Hexapoda</taxon>
        <taxon>Insecta</taxon>
        <taxon>Pterygota</taxon>
        <taxon>Neoptera</taxon>
        <taxon>Polyneoptera</taxon>
        <taxon>Dictyoptera</taxon>
        <taxon>Blattodea</taxon>
        <taxon>Blaberoidea</taxon>
        <taxon>Blaberidae</taxon>
        <taxon>Diplopterinae</taxon>
        <taxon>Diploptera</taxon>
    </lineage>
</organism>
<dbReference type="PROSITE" id="PS00061">
    <property type="entry name" value="ADH_SHORT"/>
    <property type="match status" value="1"/>
</dbReference>
<dbReference type="InterPro" id="IPR020904">
    <property type="entry name" value="Sc_DH/Rdtase_CS"/>
</dbReference>
<keyword evidence="2" id="KW-0560">Oxidoreductase</keyword>
<dbReference type="Gene3D" id="3.40.50.720">
    <property type="entry name" value="NAD(P)-binding Rossmann-like Domain"/>
    <property type="match status" value="1"/>
</dbReference>
<dbReference type="InterPro" id="IPR057326">
    <property type="entry name" value="KR_dom"/>
</dbReference>
<evidence type="ECO:0000259" key="6">
    <source>
        <dbReference type="SMART" id="SM00822"/>
    </source>
</evidence>
<dbReference type="Proteomes" id="UP001233999">
    <property type="component" value="Unassembled WGS sequence"/>
</dbReference>
<comment type="function">
    <text evidence="3">Putative oxidoreductase.</text>
</comment>
<comment type="similarity">
    <text evidence="1 4">Belongs to the short-chain dehydrogenases/reductases (SDR) family.</text>
</comment>
<keyword evidence="5" id="KW-0472">Membrane</keyword>
<dbReference type="GO" id="GO:0016020">
    <property type="term" value="C:membrane"/>
    <property type="evidence" value="ECO:0007669"/>
    <property type="project" value="TreeGrafter"/>
</dbReference>
<protein>
    <recommendedName>
        <fullName evidence="6">Ketoreductase domain-containing protein</fullName>
    </recommendedName>
</protein>
<dbReference type="CDD" id="cd05332">
    <property type="entry name" value="11beta-HSD1_like_SDR_c"/>
    <property type="match status" value="1"/>
</dbReference>
<dbReference type="Pfam" id="PF00106">
    <property type="entry name" value="adh_short"/>
    <property type="match status" value="1"/>
</dbReference>
<dbReference type="PANTHER" id="PTHR44196">
    <property type="entry name" value="DEHYDROGENASE/REDUCTASE SDR FAMILY MEMBER 7B"/>
    <property type="match status" value="1"/>
</dbReference>
<dbReference type="GO" id="GO:0006629">
    <property type="term" value="P:lipid metabolic process"/>
    <property type="evidence" value="ECO:0007669"/>
    <property type="project" value="UniProtKB-ARBA"/>
</dbReference>
<feature type="transmembrane region" description="Helical" evidence="5">
    <location>
        <begin position="12"/>
        <end position="33"/>
    </location>
</feature>
<evidence type="ECO:0000256" key="5">
    <source>
        <dbReference type="SAM" id="Phobius"/>
    </source>
</evidence>
<dbReference type="PROSITE" id="PS51257">
    <property type="entry name" value="PROKAR_LIPOPROTEIN"/>
    <property type="match status" value="1"/>
</dbReference>